<feature type="transmembrane region" description="Helical" evidence="5">
    <location>
        <begin position="370"/>
        <end position="391"/>
    </location>
</feature>
<dbReference type="PANTHER" id="PTHR24064">
    <property type="entry name" value="SOLUTE CARRIER FAMILY 22 MEMBER"/>
    <property type="match status" value="1"/>
</dbReference>
<dbReference type="SUPFAM" id="SSF103473">
    <property type="entry name" value="MFS general substrate transporter"/>
    <property type="match status" value="1"/>
</dbReference>
<evidence type="ECO:0000256" key="5">
    <source>
        <dbReference type="SAM" id="Phobius"/>
    </source>
</evidence>
<keyword evidence="7" id="KW-1185">Reference proteome</keyword>
<reference evidence="6" key="1">
    <citation type="submission" date="2022-01" db="EMBL/GenBank/DDBJ databases">
        <authorList>
            <person name="King R."/>
        </authorList>
    </citation>
    <scope>NUCLEOTIDE SEQUENCE</scope>
</reference>
<feature type="transmembrane region" description="Helical" evidence="5">
    <location>
        <begin position="257"/>
        <end position="275"/>
    </location>
</feature>
<feature type="transmembrane region" description="Helical" evidence="5">
    <location>
        <begin position="171"/>
        <end position="189"/>
    </location>
</feature>
<sequence length="454" mass="51486">MDPVKLENALEKKCENYAWLMWILFLSASPIIFNTVHLASYTFLGRNPSFFCNIPELVEANWTKEQIREISNPGLKKQSCVQYAWNYSLLKDVDFNEALNYFNVQKKPDVVKCKSFIFDEEVFHQTVISEWNLVCDDNSLSLTAQGAVAMGKFGGAVTFGLLGDRFGRKKIFVFSCLLYATSSIAAAFVNSSVMFIIFRILIGLGGAGVLEAGYTILLELTVKNYRACLGNMFNLGFSLGMIYLPLAAYFTNTWRELQLAISVPMVLFVINCWFLPESPRWLVTNGNFEKAVEIIGKEHELDFKVTTHCPPEKSQSFLDKIVIFWNHYFELFSTLDLTKRLLICSYAWFIGNLYYFAIALNGSNIDVNEYLYMGLNGLIEMPGYLLPILLLKYFGRKITGISLWLIAGVTLLATIVLPKGTEGLVDANYSVWLACTHRCTFIAAFTRNQRYSNA</sequence>
<dbReference type="Proteomes" id="UP001152798">
    <property type="component" value="Chromosome 1"/>
</dbReference>
<feature type="transmembrane region" description="Helical" evidence="5">
    <location>
        <begin position="341"/>
        <end position="358"/>
    </location>
</feature>
<dbReference type="GO" id="GO:0016020">
    <property type="term" value="C:membrane"/>
    <property type="evidence" value="ECO:0007669"/>
    <property type="project" value="UniProtKB-SubCell"/>
</dbReference>
<proteinExistence type="predicted"/>
<organism evidence="6 7">
    <name type="scientific">Nezara viridula</name>
    <name type="common">Southern green stink bug</name>
    <name type="synonym">Cimex viridulus</name>
    <dbReference type="NCBI Taxonomy" id="85310"/>
    <lineage>
        <taxon>Eukaryota</taxon>
        <taxon>Metazoa</taxon>
        <taxon>Ecdysozoa</taxon>
        <taxon>Arthropoda</taxon>
        <taxon>Hexapoda</taxon>
        <taxon>Insecta</taxon>
        <taxon>Pterygota</taxon>
        <taxon>Neoptera</taxon>
        <taxon>Paraneoptera</taxon>
        <taxon>Hemiptera</taxon>
        <taxon>Heteroptera</taxon>
        <taxon>Panheteroptera</taxon>
        <taxon>Pentatomomorpha</taxon>
        <taxon>Pentatomoidea</taxon>
        <taxon>Pentatomidae</taxon>
        <taxon>Pentatominae</taxon>
        <taxon>Nezara</taxon>
    </lineage>
</organism>
<protein>
    <recommendedName>
        <fullName evidence="8">Major facilitator superfamily (MFS) profile domain-containing protein</fullName>
    </recommendedName>
</protein>
<dbReference type="AlphaFoldDB" id="A0A9P0H379"/>
<evidence type="ECO:0000256" key="4">
    <source>
        <dbReference type="ARBA" id="ARBA00023136"/>
    </source>
</evidence>
<dbReference type="EMBL" id="OV725077">
    <property type="protein sequence ID" value="CAH1391247.1"/>
    <property type="molecule type" value="Genomic_DNA"/>
</dbReference>
<evidence type="ECO:0000256" key="2">
    <source>
        <dbReference type="ARBA" id="ARBA00022692"/>
    </source>
</evidence>
<name>A0A9P0H379_NEZVI</name>
<evidence type="ECO:0000313" key="7">
    <source>
        <dbReference type="Proteomes" id="UP001152798"/>
    </source>
</evidence>
<feature type="transmembrane region" description="Helical" evidence="5">
    <location>
        <begin position="398"/>
        <end position="417"/>
    </location>
</feature>
<dbReference type="Pfam" id="PF00083">
    <property type="entry name" value="Sugar_tr"/>
    <property type="match status" value="1"/>
</dbReference>
<comment type="subcellular location">
    <subcellularLocation>
        <location evidence="1">Membrane</location>
        <topology evidence="1">Multi-pass membrane protein</topology>
    </subcellularLocation>
</comment>
<dbReference type="InterPro" id="IPR036259">
    <property type="entry name" value="MFS_trans_sf"/>
</dbReference>
<keyword evidence="2 5" id="KW-0812">Transmembrane</keyword>
<dbReference type="Gene3D" id="1.20.1250.20">
    <property type="entry name" value="MFS general substrate transporter like domains"/>
    <property type="match status" value="1"/>
</dbReference>
<feature type="transmembrane region" description="Helical" evidence="5">
    <location>
        <begin position="20"/>
        <end position="44"/>
    </location>
</feature>
<evidence type="ECO:0000256" key="1">
    <source>
        <dbReference type="ARBA" id="ARBA00004141"/>
    </source>
</evidence>
<dbReference type="OrthoDB" id="2544694at2759"/>
<keyword evidence="3 5" id="KW-1133">Transmembrane helix</keyword>
<accession>A0A9P0H379</accession>
<gene>
    <name evidence="6" type="ORF">NEZAVI_LOCUS2296</name>
</gene>
<keyword evidence="4 5" id="KW-0472">Membrane</keyword>
<feature type="transmembrane region" description="Helical" evidence="5">
    <location>
        <begin position="229"/>
        <end position="251"/>
    </location>
</feature>
<feature type="transmembrane region" description="Helical" evidence="5">
    <location>
        <begin position="195"/>
        <end position="217"/>
    </location>
</feature>
<evidence type="ECO:0000256" key="3">
    <source>
        <dbReference type="ARBA" id="ARBA00022989"/>
    </source>
</evidence>
<dbReference type="GO" id="GO:0022857">
    <property type="term" value="F:transmembrane transporter activity"/>
    <property type="evidence" value="ECO:0007669"/>
    <property type="project" value="InterPro"/>
</dbReference>
<dbReference type="InterPro" id="IPR005828">
    <property type="entry name" value="MFS_sugar_transport-like"/>
</dbReference>
<evidence type="ECO:0008006" key="8">
    <source>
        <dbReference type="Google" id="ProtNLM"/>
    </source>
</evidence>
<evidence type="ECO:0000313" key="6">
    <source>
        <dbReference type="EMBL" id="CAH1391247.1"/>
    </source>
</evidence>